<protein>
    <recommendedName>
        <fullName evidence="4">Sodium:proton antiporter</fullName>
    </recommendedName>
</protein>
<evidence type="ECO:0008006" key="4">
    <source>
        <dbReference type="Google" id="ProtNLM"/>
    </source>
</evidence>
<reference evidence="2 3" key="1">
    <citation type="submission" date="2019-02" db="EMBL/GenBank/DDBJ databases">
        <title>Genomic Encyclopedia of Type Strains, Phase IV (KMG-IV): sequencing the most valuable type-strain genomes for metagenomic binning, comparative biology and taxonomic classification.</title>
        <authorList>
            <person name="Goeker M."/>
        </authorList>
    </citation>
    <scope>NUCLEOTIDE SEQUENCE [LARGE SCALE GENOMIC DNA]</scope>
    <source>
        <strain evidence="2 3">DSM 45622</strain>
    </source>
</reference>
<keyword evidence="1" id="KW-0472">Membrane</keyword>
<dbReference type="InterPro" id="IPR046291">
    <property type="entry name" value="DUF6328"/>
</dbReference>
<sequence length="176" mass="19458">MGGDEDRRQAEWDAEARHETRAEQLDRNLVELVQELRVAQMGVQFLFAALLAIPFQARFGELTAFQRHAYASTLVLTTLAAVLLIAPASFHRVVFRRRAKEQLVDAAQRLMVAGLGAMALAVLSALVLVLDVVVGAGAFMWCVLGGAVLALLVLWYAWPLAVRRRSEIVLLHEDPD</sequence>
<feature type="transmembrane region" description="Helical" evidence="1">
    <location>
        <begin position="110"/>
        <end position="130"/>
    </location>
</feature>
<dbReference type="EMBL" id="SGXD01000004">
    <property type="protein sequence ID" value="RZS82747.1"/>
    <property type="molecule type" value="Genomic_DNA"/>
</dbReference>
<evidence type="ECO:0000313" key="2">
    <source>
        <dbReference type="EMBL" id="RZS82747.1"/>
    </source>
</evidence>
<keyword evidence="1" id="KW-1133">Transmembrane helix</keyword>
<feature type="transmembrane region" description="Helical" evidence="1">
    <location>
        <begin position="69"/>
        <end position="90"/>
    </location>
</feature>
<name>A0A4Q7NFQ6_9ACTN</name>
<accession>A0A4Q7NFQ6</accession>
<dbReference type="OrthoDB" id="3625784at2"/>
<organism evidence="2 3">
    <name type="scientific">Motilibacter rhizosphaerae</name>
    <dbReference type="NCBI Taxonomy" id="598652"/>
    <lineage>
        <taxon>Bacteria</taxon>
        <taxon>Bacillati</taxon>
        <taxon>Actinomycetota</taxon>
        <taxon>Actinomycetes</taxon>
        <taxon>Motilibacterales</taxon>
        <taxon>Motilibacteraceae</taxon>
        <taxon>Motilibacter</taxon>
    </lineage>
</organism>
<keyword evidence="1" id="KW-0812">Transmembrane</keyword>
<evidence type="ECO:0000313" key="3">
    <source>
        <dbReference type="Proteomes" id="UP000293638"/>
    </source>
</evidence>
<feature type="transmembrane region" description="Helical" evidence="1">
    <location>
        <begin position="38"/>
        <end position="57"/>
    </location>
</feature>
<dbReference type="Proteomes" id="UP000293638">
    <property type="component" value="Unassembled WGS sequence"/>
</dbReference>
<keyword evidence="3" id="KW-1185">Reference proteome</keyword>
<dbReference type="Pfam" id="PF19853">
    <property type="entry name" value="DUF6328"/>
    <property type="match status" value="1"/>
</dbReference>
<proteinExistence type="predicted"/>
<feature type="transmembrane region" description="Helical" evidence="1">
    <location>
        <begin position="136"/>
        <end position="158"/>
    </location>
</feature>
<gene>
    <name evidence="2" type="ORF">EV189_3142</name>
</gene>
<comment type="caution">
    <text evidence="2">The sequence shown here is derived from an EMBL/GenBank/DDBJ whole genome shotgun (WGS) entry which is preliminary data.</text>
</comment>
<dbReference type="AlphaFoldDB" id="A0A4Q7NFQ6"/>
<dbReference type="RefSeq" id="WP_130493896.1">
    <property type="nucleotide sequence ID" value="NZ_SGXD01000004.1"/>
</dbReference>
<evidence type="ECO:0000256" key="1">
    <source>
        <dbReference type="SAM" id="Phobius"/>
    </source>
</evidence>